<organism evidence="2 3">
    <name type="scientific">Iphiclides podalirius</name>
    <name type="common">scarce swallowtail</name>
    <dbReference type="NCBI Taxonomy" id="110791"/>
    <lineage>
        <taxon>Eukaryota</taxon>
        <taxon>Metazoa</taxon>
        <taxon>Ecdysozoa</taxon>
        <taxon>Arthropoda</taxon>
        <taxon>Hexapoda</taxon>
        <taxon>Insecta</taxon>
        <taxon>Pterygota</taxon>
        <taxon>Neoptera</taxon>
        <taxon>Endopterygota</taxon>
        <taxon>Lepidoptera</taxon>
        <taxon>Glossata</taxon>
        <taxon>Ditrysia</taxon>
        <taxon>Papilionoidea</taxon>
        <taxon>Papilionidae</taxon>
        <taxon>Papilioninae</taxon>
        <taxon>Iphiclides</taxon>
    </lineage>
</organism>
<protein>
    <submittedName>
        <fullName evidence="2">Uncharacterized protein</fullName>
    </submittedName>
</protein>
<dbReference type="EMBL" id="OW152833">
    <property type="protein sequence ID" value="CAH2054015.1"/>
    <property type="molecule type" value="Genomic_DNA"/>
</dbReference>
<keyword evidence="3" id="KW-1185">Reference proteome</keyword>
<accession>A0ABN8IJ47</accession>
<proteinExistence type="predicted"/>
<gene>
    <name evidence="2" type="ORF">IPOD504_LOCUS8446</name>
</gene>
<reference evidence="2" key="1">
    <citation type="submission" date="2022-03" db="EMBL/GenBank/DDBJ databases">
        <authorList>
            <person name="Martin H S."/>
        </authorList>
    </citation>
    <scope>NUCLEOTIDE SEQUENCE</scope>
</reference>
<evidence type="ECO:0000313" key="2">
    <source>
        <dbReference type="EMBL" id="CAH2054015.1"/>
    </source>
</evidence>
<feature type="region of interest" description="Disordered" evidence="1">
    <location>
        <begin position="1"/>
        <end position="54"/>
    </location>
</feature>
<dbReference type="Proteomes" id="UP000837857">
    <property type="component" value="Chromosome 21"/>
</dbReference>
<sequence length="97" mass="10081">MCASERGDMESPGEETGRGAPPASHTPAAAQPNGSNKIIGRNVNGTTADGPEPVLGYESALRVSDDKPLGHCRTNSVVYGRGATTLLARFSSFPPNR</sequence>
<evidence type="ECO:0000256" key="1">
    <source>
        <dbReference type="SAM" id="MobiDB-lite"/>
    </source>
</evidence>
<name>A0ABN8IJ47_9NEOP</name>
<feature type="non-terminal residue" evidence="2">
    <location>
        <position position="97"/>
    </location>
</feature>
<evidence type="ECO:0000313" key="3">
    <source>
        <dbReference type="Proteomes" id="UP000837857"/>
    </source>
</evidence>